<name>A0A9W4SEU0_9GLOM</name>
<keyword evidence="1" id="KW-0472">Membrane</keyword>
<evidence type="ECO:0000313" key="4">
    <source>
        <dbReference type="Proteomes" id="UP001153678"/>
    </source>
</evidence>
<feature type="chain" id="PRO_5040939612" evidence="2">
    <location>
        <begin position="22"/>
        <end position="207"/>
    </location>
</feature>
<sequence>MELLRIYLCVVFSCLLFSCYANGECDDVNDLKVNNDGSITDYYTYYDINGGDVKFKLAKMPCGTSSLGIHLIPKKDRAIAFEWRSLNNDSLNNDVIFAKVLDNTICRLQAKIQDFNNVSCANPSFSGQICYSRRKCDETCVSIIGGAFGSIAGGIILIMTAVILAHCCGRKGPSDTENIKPHNDSFIFDVAINENAITKKFIIVNKS</sequence>
<dbReference type="Proteomes" id="UP001153678">
    <property type="component" value="Unassembled WGS sequence"/>
</dbReference>
<feature type="signal peptide" evidence="2">
    <location>
        <begin position="1"/>
        <end position="21"/>
    </location>
</feature>
<evidence type="ECO:0000256" key="1">
    <source>
        <dbReference type="SAM" id="Phobius"/>
    </source>
</evidence>
<feature type="transmembrane region" description="Helical" evidence="1">
    <location>
        <begin position="143"/>
        <end position="165"/>
    </location>
</feature>
<dbReference type="OrthoDB" id="2372506at2759"/>
<proteinExistence type="predicted"/>
<gene>
    <name evidence="3" type="ORF">FWILDA_LOCUS1603</name>
</gene>
<evidence type="ECO:0000313" key="3">
    <source>
        <dbReference type="EMBL" id="CAI2164508.1"/>
    </source>
</evidence>
<dbReference type="EMBL" id="CAMKVN010000160">
    <property type="protein sequence ID" value="CAI2164508.1"/>
    <property type="molecule type" value="Genomic_DNA"/>
</dbReference>
<keyword evidence="2" id="KW-0732">Signal</keyword>
<dbReference type="PROSITE" id="PS51257">
    <property type="entry name" value="PROKAR_LIPOPROTEIN"/>
    <property type="match status" value="1"/>
</dbReference>
<comment type="caution">
    <text evidence="3">The sequence shown here is derived from an EMBL/GenBank/DDBJ whole genome shotgun (WGS) entry which is preliminary data.</text>
</comment>
<accession>A0A9W4SEU0</accession>
<reference evidence="3" key="1">
    <citation type="submission" date="2022-08" db="EMBL/GenBank/DDBJ databases">
        <authorList>
            <person name="Kallberg Y."/>
            <person name="Tangrot J."/>
            <person name="Rosling A."/>
        </authorList>
    </citation>
    <scope>NUCLEOTIDE SEQUENCE</scope>
    <source>
        <strain evidence="3">Wild A</strain>
    </source>
</reference>
<dbReference type="AlphaFoldDB" id="A0A9W4SEU0"/>
<keyword evidence="1" id="KW-0812">Transmembrane</keyword>
<keyword evidence="4" id="KW-1185">Reference proteome</keyword>
<keyword evidence="1" id="KW-1133">Transmembrane helix</keyword>
<evidence type="ECO:0000256" key="2">
    <source>
        <dbReference type="SAM" id="SignalP"/>
    </source>
</evidence>
<organism evidence="3 4">
    <name type="scientific">Funneliformis geosporum</name>
    <dbReference type="NCBI Taxonomy" id="1117311"/>
    <lineage>
        <taxon>Eukaryota</taxon>
        <taxon>Fungi</taxon>
        <taxon>Fungi incertae sedis</taxon>
        <taxon>Mucoromycota</taxon>
        <taxon>Glomeromycotina</taxon>
        <taxon>Glomeromycetes</taxon>
        <taxon>Glomerales</taxon>
        <taxon>Glomeraceae</taxon>
        <taxon>Funneliformis</taxon>
    </lineage>
</organism>
<protein>
    <submittedName>
        <fullName evidence="3">8274_t:CDS:1</fullName>
    </submittedName>
</protein>